<sequence>MWNFSDLKKRHIERVLFSGDELVIFVDNSAGNEGDLQICFGSSPDESCLSCPSGFTGATIQIQENGKVLLTITRRRHFPDSILRTLEDKDSTLNITITESHDTRCVTLKNAAVFKSEEPKKVNKKSKGTTIGIVVGVVGLIHLVIGICVTVGICLDRQNKNKKPTTPPEIVVEVPKVTETLAQSPAIDDLKEKPSTPKAAPGPKTKSPQTSVQPSPTPNDVPASEKKPMPPPGGETPALPEHVGHQPTPPSTELVGQPPKKAKSKWKAGTPKATPPTESTEPTKEASVDQPERRNSKRDSKKSLKVEKTLPSPPTPKFSNHPFLKAVTIFGVDQMLRNGKRQIHPTRQLHPALVDRIETELGVFGYRPEYGLIHRVFLQTACICTKIPINTYDYIVVPFTSNETTKDALTLCMFHDDVTDYADVFTSPVSLLSSWMMAQYISDAKDPAHRVPKDCNTRLEGASWTQLNGGFAYKCCYEASNNASHIETECHYSTVLDAVNGLDNDDADAVDENTIVSKIASDTLVHFPQILAKLFGAEENNIASCIGRAEQLDDVTNPCCCSSQEVRNNVAKCIVNSKMAGTSYKLSCAVALSF</sequence>
<evidence type="ECO:0000313" key="3">
    <source>
        <dbReference type="Proteomes" id="UP000492821"/>
    </source>
</evidence>
<keyword evidence="2" id="KW-1133">Transmembrane helix</keyword>
<reference evidence="4" key="2">
    <citation type="submission" date="2020-10" db="UniProtKB">
        <authorList>
            <consortium name="WormBaseParasite"/>
        </authorList>
    </citation>
    <scope>IDENTIFICATION</scope>
</reference>
<proteinExistence type="predicted"/>
<evidence type="ECO:0000256" key="2">
    <source>
        <dbReference type="SAM" id="Phobius"/>
    </source>
</evidence>
<keyword evidence="2" id="KW-0812">Transmembrane</keyword>
<name>A0A7E4VIQ1_PANRE</name>
<evidence type="ECO:0000256" key="1">
    <source>
        <dbReference type="SAM" id="MobiDB-lite"/>
    </source>
</evidence>
<feature type="compositionally biased region" description="Basic and acidic residues" evidence="1">
    <location>
        <begin position="281"/>
        <end position="308"/>
    </location>
</feature>
<protein>
    <submittedName>
        <fullName evidence="4">VWFD domain-containing protein</fullName>
    </submittedName>
</protein>
<keyword evidence="2" id="KW-0472">Membrane</keyword>
<dbReference type="Proteomes" id="UP000492821">
    <property type="component" value="Unassembled WGS sequence"/>
</dbReference>
<reference evidence="3" key="1">
    <citation type="journal article" date="2013" name="Genetics">
        <title>The draft genome and transcriptome of Panagrellus redivivus are shaped by the harsh demands of a free-living lifestyle.</title>
        <authorList>
            <person name="Srinivasan J."/>
            <person name="Dillman A.R."/>
            <person name="Macchietto M.G."/>
            <person name="Heikkinen L."/>
            <person name="Lakso M."/>
            <person name="Fracchia K.M."/>
            <person name="Antoshechkin I."/>
            <person name="Mortazavi A."/>
            <person name="Wong G."/>
            <person name="Sternberg P.W."/>
        </authorList>
    </citation>
    <scope>NUCLEOTIDE SEQUENCE [LARGE SCALE GENOMIC DNA]</scope>
    <source>
        <strain evidence="3">MT8872</strain>
    </source>
</reference>
<dbReference type="AlphaFoldDB" id="A0A7E4VIQ1"/>
<accession>A0A7E4VIQ1</accession>
<feature type="compositionally biased region" description="Low complexity" evidence="1">
    <location>
        <begin position="270"/>
        <end position="280"/>
    </location>
</feature>
<feature type="transmembrane region" description="Helical" evidence="2">
    <location>
        <begin position="130"/>
        <end position="153"/>
    </location>
</feature>
<feature type="region of interest" description="Disordered" evidence="1">
    <location>
        <begin position="183"/>
        <end position="319"/>
    </location>
</feature>
<dbReference type="WBParaSite" id="Pan_g21503.t1">
    <property type="protein sequence ID" value="Pan_g21503.t1"/>
    <property type="gene ID" value="Pan_g21503"/>
</dbReference>
<organism evidence="3 4">
    <name type="scientific">Panagrellus redivivus</name>
    <name type="common">Microworm</name>
    <dbReference type="NCBI Taxonomy" id="6233"/>
    <lineage>
        <taxon>Eukaryota</taxon>
        <taxon>Metazoa</taxon>
        <taxon>Ecdysozoa</taxon>
        <taxon>Nematoda</taxon>
        <taxon>Chromadorea</taxon>
        <taxon>Rhabditida</taxon>
        <taxon>Tylenchina</taxon>
        <taxon>Panagrolaimomorpha</taxon>
        <taxon>Panagrolaimoidea</taxon>
        <taxon>Panagrolaimidae</taxon>
        <taxon>Panagrellus</taxon>
    </lineage>
</organism>
<keyword evidence="3" id="KW-1185">Reference proteome</keyword>
<evidence type="ECO:0000313" key="4">
    <source>
        <dbReference type="WBParaSite" id="Pan_g21503.t1"/>
    </source>
</evidence>